<evidence type="ECO:0000256" key="1">
    <source>
        <dbReference type="SAM" id="Phobius"/>
    </source>
</evidence>
<keyword evidence="1" id="KW-0812">Transmembrane</keyword>
<keyword evidence="1" id="KW-0472">Membrane</keyword>
<reference evidence="2" key="1">
    <citation type="submission" date="2023-02" db="EMBL/GenBank/DDBJ databases">
        <title>Genome of toxic invasive species Heracleum sosnowskyi carries increased number of genes despite the absence of recent whole-genome duplications.</title>
        <authorList>
            <person name="Schelkunov M."/>
            <person name="Shtratnikova V."/>
            <person name="Makarenko M."/>
            <person name="Klepikova A."/>
            <person name="Omelchenko D."/>
            <person name="Novikova G."/>
            <person name="Obukhova E."/>
            <person name="Bogdanov V."/>
            <person name="Penin A."/>
            <person name="Logacheva M."/>
        </authorList>
    </citation>
    <scope>NUCLEOTIDE SEQUENCE</scope>
    <source>
        <strain evidence="2">Hsosn_3</strain>
        <tissue evidence="2">Leaf</tissue>
    </source>
</reference>
<feature type="transmembrane region" description="Helical" evidence="1">
    <location>
        <begin position="116"/>
        <end position="138"/>
    </location>
</feature>
<proteinExistence type="predicted"/>
<dbReference type="InterPro" id="IPR011009">
    <property type="entry name" value="Kinase-like_dom_sf"/>
</dbReference>
<dbReference type="Proteomes" id="UP001237642">
    <property type="component" value="Unassembled WGS sequence"/>
</dbReference>
<evidence type="ECO:0000313" key="3">
    <source>
        <dbReference type="Proteomes" id="UP001237642"/>
    </source>
</evidence>
<dbReference type="EMBL" id="JAUIZM010000004">
    <property type="protein sequence ID" value="KAK1389959.1"/>
    <property type="molecule type" value="Genomic_DNA"/>
</dbReference>
<sequence>MVGTWASHSELDSDSLPNSMRFQKPNISFRLLAFDYRLSAAAAPSVKASCPFLLFYLKKLSIIEGKVEEEAPLASWDSASSDNDRMISTRSMKPLLFLLAVMTVIFFDAAHDTDLFSLVLFGMPGYFLMGAFVIPQLIETSRGSVSFSPIFLCFWGKLARVNYLTFGVSRIQGGNLKLADFGLDLSFSNDHNGNLTNRVLTLWYRAPQLFIAVVVQINKRRSKRKENKYERGFKSVTLLSETGSGESLSTR</sequence>
<accession>A0AAD8MYN4</accession>
<protein>
    <submittedName>
        <fullName evidence="2">Uncharacterized protein</fullName>
    </submittedName>
</protein>
<dbReference type="SUPFAM" id="SSF56112">
    <property type="entry name" value="Protein kinase-like (PK-like)"/>
    <property type="match status" value="1"/>
</dbReference>
<reference evidence="2" key="2">
    <citation type="submission" date="2023-05" db="EMBL/GenBank/DDBJ databases">
        <authorList>
            <person name="Schelkunov M.I."/>
        </authorList>
    </citation>
    <scope>NUCLEOTIDE SEQUENCE</scope>
    <source>
        <strain evidence="2">Hsosn_3</strain>
        <tissue evidence="2">Leaf</tissue>
    </source>
</reference>
<evidence type="ECO:0000313" key="2">
    <source>
        <dbReference type="EMBL" id="KAK1389959.1"/>
    </source>
</evidence>
<dbReference type="AlphaFoldDB" id="A0AAD8MYN4"/>
<organism evidence="2 3">
    <name type="scientific">Heracleum sosnowskyi</name>
    <dbReference type="NCBI Taxonomy" id="360622"/>
    <lineage>
        <taxon>Eukaryota</taxon>
        <taxon>Viridiplantae</taxon>
        <taxon>Streptophyta</taxon>
        <taxon>Embryophyta</taxon>
        <taxon>Tracheophyta</taxon>
        <taxon>Spermatophyta</taxon>
        <taxon>Magnoliopsida</taxon>
        <taxon>eudicotyledons</taxon>
        <taxon>Gunneridae</taxon>
        <taxon>Pentapetalae</taxon>
        <taxon>asterids</taxon>
        <taxon>campanulids</taxon>
        <taxon>Apiales</taxon>
        <taxon>Apiaceae</taxon>
        <taxon>Apioideae</taxon>
        <taxon>apioid superclade</taxon>
        <taxon>Tordylieae</taxon>
        <taxon>Tordyliinae</taxon>
        <taxon>Heracleum</taxon>
    </lineage>
</organism>
<keyword evidence="3" id="KW-1185">Reference proteome</keyword>
<name>A0AAD8MYN4_9APIA</name>
<feature type="transmembrane region" description="Helical" evidence="1">
    <location>
        <begin position="94"/>
        <end position="110"/>
    </location>
</feature>
<dbReference type="Gene3D" id="1.10.510.10">
    <property type="entry name" value="Transferase(Phosphotransferase) domain 1"/>
    <property type="match status" value="1"/>
</dbReference>
<gene>
    <name evidence="2" type="ORF">POM88_018137</name>
</gene>
<keyword evidence="1" id="KW-1133">Transmembrane helix</keyword>
<comment type="caution">
    <text evidence="2">The sequence shown here is derived from an EMBL/GenBank/DDBJ whole genome shotgun (WGS) entry which is preliminary data.</text>
</comment>